<feature type="chain" id="PRO_5016784997" evidence="2">
    <location>
        <begin position="27"/>
        <end position="354"/>
    </location>
</feature>
<accession>A0A366HT45</accession>
<name>A0A366HT45_9BACT</name>
<feature type="compositionally biased region" description="Pro residues" evidence="1">
    <location>
        <begin position="196"/>
        <end position="205"/>
    </location>
</feature>
<feature type="region of interest" description="Disordered" evidence="1">
    <location>
        <begin position="54"/>
        <end position="79"/>
    </location>
</feature>
<protein>
    <submittedName>
        <fullName evidence="3">Uncharacterized protein</fullName>
    </submittedName>
</protein>
<dbReference type="OrthoDB" id="187319at2"/>
<dbReference type="Proteomes" id="UP000253426">
    <property type="component" value="Unassembled WGS sequence"/>
</dbReference>
<reference evidence="3 4" key="1">
    <citation type="submission" date="2018-06" db="EMBL/GenBank/DDBJ databases">
        <title>Genomic Encyclopedia of Type Strains, Phase IV (KMG-IV): sequencing the most valuable type-strain genomes for metagenomic binning, comparative biology and taxonomic classification.</title>
        <authorList>
            <person name="Goeker M."/>
        </authorList>
    </citation>
    <scope>NUCLEOTIDE SEQUENCE [LARGE SCALE GENOMIC DNA]</scope>
    <source>
        <strain evidence="3 4">DSM 25532</strain>
    </source>
</reference>
<evidence type="ECO:0000256" key="2">
    <source>
        <dbReference type="SAM" id="SignalP"/>
    </source>
</evidence>
<proteinExistence type="predicted"/>
<gene>
    <name evidence="3" type="ORF">DES53_101240</name>
</gene>
<keyword evidence="4" id="KW-1185">Reference proteome</keyword>
<evidence type="ECO:0000313" key="3">
    <source>
        <dbReference type="EMBL" id="RBP47443.1"/>
    </source>
</evidence>
<sequence>MATLPRNLSRAALLGVASTIALSSCALPPREAWRKIQDDGLIAYIKYELETPRHGAPTTAPAPATPVSPTRATPGSSRSGEMVLAQRNFVESMKNEESRTPLTAFSVPALPGYVRSPYTNPPRLVDVRGVPSGTTMVCPYTHRKFIVPGANGAVPTPSTMLAQDTSRVQAPERTAPPVKQEAEAPRVVLNDKPVSTPTPPAPAPTKPIENNPVTTPSAPTVASSPAPALSAPTKAPAAAKEIAPTKPTPTPNVAKNTPPVKPSPPVVAAPTPPAPKPVQEIPYGEAIAGRPGFVNSPYAAKHQLVDVTGLPAGMEVKCPYTGKLFRVPMQDMASSKPVETVPPLASPQDKPQKK</sequence>
<dbReference type="AlphaFoldDB" id="A0A366HT45"/>
<feature type="region of interest" description="Disordered" evidence="1">
    <location>
        <begin position="333"/>
        <end position="354"/>
    </location>
</feature>
<comment type="caution">
    <text evidence="3">The sequence shown here is derived from an EMBL/GenBank/DDBJ whole genome shotgun (WGS) entry which is preliminary data.</text>
</comment>
<feature type="compositionally biased region" description="Pro residues" evidence="1">
    <location>
        <begin position="259"/>
        <end position="276"/>
    </location>
</feature>
<feature type="region of interest" description="Disordered" evidence="1">
    <location>
        <begin position="190"/>
        <end position="280"/>
    </location>
</feature>
<feature type="signal peptide" evidence="2">
    <location>
        <begin position="1"/>
        <end position="26"/>
    </location>
</feature>
<feature type="compositionally biased region" description="Low complexity" evidence="1">
    <location>
        <begin position="214"/>
        <end position="245"/>
    </location>
</feature>
<dbReference type="EMBL" id="QNRR01000001">
    <property type="protein sequence ID" value="RBP47443.1"/>
    <property type="molecule type" value="Genomic_DNA"/>
</dbReference>
<dbReference type="PROSITE" id="PS51257">
    <property type="entry name" value="PROKAR_LIPOPROTEIN"/>
    <property type="match status" value="1"/>
</dbReference>
<evidence type="ECO:0000313" key="4">
    <source>
        <dbReference type="Proteomes" id="UP000253426"/>
    </source>
</evidence>
<evidence type="ECO:0000256" key="1">
    <source>
        <dbReference type="SAM" id="MobiDB-lite"/>
    </source>
</evidence>
<organism evidence="3 4">
    <name type="scientific">Roseimicrobium gellanilyticum</name>
    <dbReference type="NCBI Taxonomy" id="748857"/>
    <lineage>
        <taxon>Bacteria</taxon>
        <taxon>Pseudomonadati</taxon>
        <taxon>Verrucomicrobiota</taxon>
        <taxon>Verrucomicrobiia</taxon>
        <taxon>Verrucomicrobiales</taxon>
        <taxon>Verrucomicrobiaceae</taxon>
        <taxon>Roseimicrobium</taxon>
    </lineage>
</organism>
<feature type="compositionally biased region" description="Low complexity" evidence="1">
    <location>
        <begin position="56"/>
        <end position="74"/>
    </location>
</feature>
<keyword evidence="2" id="KW-0732">Signal</keyword>
<dbReference type="RefSeq" id="WP_113956379.1">
    <property type="nucleotide sequence ID" value="NZ_QNRR01000001.1"/>
</dbReference>